<keyword evidence="3" id="KW-1185">Reference proteome</keyword>
<protein>
    <submittedName>
        <fullName evidence="2">Membrane protein</fullName>
    </submittedName>
</protein>
<feature type="domain" description="AsmA" evidence="1">
    <location>
        <begin position="186"/>
        <end position="527"/>
    </location>
</feature>
<dbReference type="EMBL" id="BSPX01000034">
    <property type="protein sequence ID" value="GLT22927.1"/>
    <property type="molecule type" value="Genomic_DNA"/>
</dbReference>
<dbReference type="RefSeq" id="WP_284188197.1">
    <property type="nucleotide sequence ID" value="NZ_BSPX01000034.1"/>
</dbReference>
<feature type="domain" description="AsmA" evidence="1">
    <location>
        <begin position="27"/>
        <end position="132"/>
    </location>
</feature>
<proteinExistence type="predicted"/>
<evidence type="ECO:0000313" key="2">
    <source>
        <dbReference type="EMBL" id="GLT22927.1"/>
    </source>
</evidence>
<name>A0ABQ6FBI0_9RHOO</name>
<sequence length="636" mass="67570">MPSSASPSTRRRRRLRTAAATLAVIGLGVALFDWNLLRRPIEHIVSGRLERTFRITGPLSVRPWSLHPSFSADGLSVANVTGGKAPHLAAVGRLSFSVDLRALLRGEWMLDGIELDGANIHLEEDADGKGNWLLGKDSGGSAPVLRLGTIRIRDSVLSARLPSRRTDVQLRVASDDTGGALRFSATGRWQGEALDIRGKAGSVEGYLDGARPYPVEASGNIGATRFSVAGSAANLPDLDGLDIRFTLAGPSLAPLYALTGVPLPATPPYRLAGHLMHSGQRWQFDELDGLVGSSDLRGTFQVDRSTRPQRLEGRLRSRRLDLSDLSGFIGARATSGQEIAPRPGKVLPSRALGFEKIAAANVDVDFAIDDIRNTGLPLEAAEGHLRIDDRRVTLAPLRLGLAKGKVDGRLELDARSQPAKAVLDVRATRLQLRELMPGTESRNFTSGLLGGQAKLAMRGQSVAELLGSADGEVAVAMTGGSTNRLLVRLANLDVANALLTWLSGGQKEDIRCLVGDMTASGGVLKPRTLVLDTTRSRVIGQGTISLRDEQFDLHLRTEPKDGSLLALRGPLYLGGSFAAPVVRPEPIPLGSRIAGAVALGLISPPLALLALIETGGAEDTPCAALLAHRRETPAKP</sequence>
<dbReference type="Pfam" id="PF05170">
    <property type="entry name" value="AsmA"/>
    <property type="match status" value="2"/>
</dbReference>
<reference evidence="3" key="1">
    <citation type="journal article" date="2019" name="Int. J. Syst. Evol. Microbiol.">
        <title>The Global Catalogue of Microorganisms (GCM) 10K type strain sequencing project: providing services to taxonomists for standard genome sequencing and annotation.</title>
        <authorList>
            <consortium name="The Broad Institute Genomics Platform"/>
            <consortium name="The Broad Institute Genome Sequencing Center for Infectious Disease"/>
            <person name="Wu L."/>
            <person name="Ma J."/>
        </authorList>
    </citation>
    <scope>NUCLEOTIDE SEQUENCE [LARGE SCALE GENOMIC DNA]</scope>
    <source>
        <strain evidence="3">NBRC 102407</strain>
    </source>
</reference>
<dbReference type="PANTHER" id="PTHR30441:SF9">
    <property type="entry name" value="ASMA FAMILY PROTEIN YHJG"/>
    <property type="match status" value="1"/>
</dbReference>
<dbReference type="Proteomes" id="UP001157167">
    <property type="component" value="Unassembled WGS sequence"/>
</dbReference>
<evidence type="ECO:0000259" key="1">
    <source>
        <dbReference type="Pfam" id="PF05170"/>
    </source>
</evidence>
<dbReference type="InterPro" id="IPR052894">
    <property type="entry name" value="AsmA-related"/>
</dbReference>
<accession>A0ABQ6FBI0</accession>
<gene>
    <name evidence="2" type="ORF">GCM10007933_23880</name>
</gene>
<evidence type="ECO:0000313" key="3">
    <source>
        <dbReference type="Proteomes" id="UP001157167"/>
    </source>
</evidence>
<organism evidence="2 3">
    <name type="scientific">Zoogloea oryzae</name>
    <dbReference type="NCBI Taxonomy" id="310767"/>
    <lineage>
        <taxon>Bacteria</taxon>
        <taxon>Pseudomonadati</taxon>
        <taxon>Pseudomonadota</taxon>
        <taxon>Betaproteobacteria</taxon>
        <taxon>Rhodocyclales</taxon>
        <taxon>Zoogloeaceae</taxon>
        <taxon>Zoogloea</taxon>
    </lineage>
</organism>
<dbReference type="InterPro" id="IPR007844">
    <property type="entry name" value="AsmA"/>
</dbReference>
<comment type="caution">
    <text evidence="2">The sequence shown here is derived from an EMBL/GenBank/DDBJ whole genome shotgun (WGS) entry which is preliminary data.</text>
</comment>
<dbReference type="PANTHER" id="PTHR30441">
    <property type="entry name" value="DUF748 DOMAIN-CONTAINING PROTEIN"/>
    <property type="match status" value="1"/>
</dbReference>